<gene>
    <name evidence="1" type="ORF">UFOVP361_142</name>
</gene>
<accession>A0A6J7X024</accession>
<sequence length="174" mass="19497">MAASDHIGEHIIRVYHSSRVAEPPHEVEPKYADDLRILKKSEGPKHAYNNVHPDIIHAGTYESAHEIGGGTRQFMHMYELDTREASPVVYGDAPGLGETQKFKRRLSGEQESLWESVPSTGLETLEHGKVQPYRNKAEDEGSISYMIPKSEVAAGRVKYVGHKKLRLTSNGTYE</sequence>
<evidence type="ECO:0000313" key="1">
    <source>
        <dbReference type="EMBL" id="CAB5222342.1"/>
    </source>
</evidence>
<proteinExistence type="predicted"/>
<protein>
    <submittedName>
        <fullName evidence="1">Uncharacterized protein</fullName>
    </submittedName>
</protein>
<dbReference type="EMBL" id="LR798301">
    <property type="protein sequence ID" value="CAB5222342.1"/>
    <property type="molecule type" value="Genomic_DNA"/>
</dbReference>
<reference evidence="1" key="1">
    <citation type="submission" date="2020-05" db="EMBL/GenBank/DDBJ databases">
        <authorList>
            <person name="Chiriac C."/>
            <person name="Salcher M."/>
            <person name="Ghai R."/>
            <person name="Kavagutti S V."/>
        </authorList>
    </citation>
    <scope>NUCLEOTIDE SEQUENCE</scope>
</reference>
<organism evidence="1">
    <name type="scientific">uncultured Caudovirales phage</name>
    <dbReference type="NCBI Taxonomy" id="2100421"/>
    <lineage>
        <taxon>Viruses</taxon>
        <taxon>Duplodnaviria</taxon>
        <taxon>Heunggongvirae</taxon>
        <taxon>Uroviricota</taxon>
        <taxon>Caudoviricetes</taxon>
        <taxon>Peduoviridae</taxon>
        <taxon>Maltschvirus</taxon>
        <taxon>Maltschvirus maltsch</taxon>
    </lineage>
</organism>
<name>A0A6J7X024_9CAUD</name>